<dbReference type="GO" id="GO:0003964">
    <property type="term" value="F:RNA-directed DNA polymerase activity"/>
    <property type="evidence" value="ECO:0007669"/>
    <property type="project" value="UniProtKB-KW"/>
</dbReference>
<evidence type="ECO:0000256" key="7">
    <source>
        <dbReference type="ARBA" id="ARBA00023118"/>
    </source>
</evidence>
<comment type="similarity">
    <text evidence="8">Belongs to the bacterial reverse transcriptase family.</text>
</comment>
<dbReference type="EC" id="2.7.7.49" evidence="1"/>
<sequence>MSKAMRQMPGQPGRVGVVRGEAGREPASDEAGGPPREHPGTGSARPKAGTGGLLEAALTRQNLQAAWRRVKANKGAAGVDGLDIEQTARMLQTSWPGIRQTLLQGTYRPSPVRKVLIPKPDGSQRELGIPTVTDRLIQQALLQVLQPIIDPTFSDHSHGFRPGRRAHDAVKSARAYVQSGKRVVVDVDLAKFFDRANHDILIDRLKRRIEDAGVIRLVRAYLNAGIMDGGVVVERHLGTPQGGPLSPLLANVLLDEVDKVLEARGYCFARYADDCNVYVGSRKVGERVMALLRRLYAGLKLQINEAKSAVTSALGRKFLGYALWVAKGGEVKCKVADKALGTFKARIRQLTRRSGGRSLEQVMDKLRPYLLGWKAYFGLAQTPRIWRELDEWLRHRLRAIRLRQWKRPKTIYRELRALGASETVAKRVAGNSCRWWRNSGLLLNSVLTVAYFDRLGVPRLS</sequence>
<evidence type="ECO:0000259" key="11">
    <source>
        <dbReference type="PROSITE" id="PS50878"/>
    </source>
</evidence>
<keyword evidence="2" id="KW-0808">Transferase</keyword>
<dbReference type="InterPro" id="IPR043502">
    <property type="entry name" value="DNA/RNA_pol_sf"/>
</dbReference>
<comment type="catalytic activity">
    <reaction evidence="9">
        <text>DNA(n) + a 2'-deoxyribonucleoside 5'-triphosphate = DNA(n+1) + diphosphate</text>
        <dbReference type="Rhea" id="RHEA:22508"/>
        <dbReference type="Rhea" id="RHEA-COMP:17339"/>
        <dbReference type="Rhea" id="RHEA-COMP:17340"/>
        <dbReference type="ChEBI" id="CHEBI:33019"/>
        <dbReference type="ChEBI" id="CHEBI:61560"/>
        <dbReference type="ChEBI" id="CHEBI:173112"/>
        <dbReference type="EC" id="2.7.7.49"/>
    </reaction>
</comment>
<evidence type="ECO:0000256" key="5">
    <source>
        <dbReference type="ARBA" id="ARBA00022842"/>
    </source>
</evidence>
<keyword evidence="6 12" id="KW-0695">RNA-directed DNA polymerase</keyword>
<evidence type="ECO:0000256" key="10">
    <source>
        <dbReference type="SAM" id="MobiDB-lite"/>
    </source>
</evidence>
<dbReference type="GO" id="GO:0003723">
    <property type="term" value="F:RNA binding"/>
    <property type="evidence" value="ECO:0007669"/>
    <property type="project" value="InterPro"/>
</dbReference>
<dbReference type="GO" id="GO:0051607">
    <property type="term" value="P:defense response to virus"/>
    <property type="evidence" value="ECO:0007669"/>
    <property type="project" value="UniProtKB-KW"/>
</dbReference>
<accession>A0A1H7CS27</accession>
<dbReference type="InterPro" id="IPR030931">
    <property type="entry name" value="Group_II_RT_mat"/>
</dbReference>
<proteinExistence type="inferred from homology"/>
<dbReference type="PANTHER" id="PTHR34047">
    <property type="entry name" value="NUCLEAR INTRON MATURASE 1, MITOCHONDRIAL-RELATED"/>
    <property type="match status" value="1"/>
</dbReference>
<dbReference type="PRINTS" id="PR00866">
    <property type="entry name" value="RNADNAPOLMS"/>
</dbReference>
<dbReference type="PANTHER" id="PTHR34047:SF8">
    <property type="entry name" value="PROTEIN YKFC"/>
    <property type="match status" value="1"/>
</dbReference>
<dbReference type="NCBIfam" id="TIGR04416">
    <property type="entry name" value="group_II_RT_mat"/>
    <property type="match status" value="1"/>
</dbReference>
<dbReference type="InterPro" id="IPR000477">
    <property type="entry name" value="RT_dom"/>
</dbReference>
<evidence type="ECO:0000256" key="8">
    <source>
        <dbReference type="ARBA" id="ARBA00034120"/>
    </source>
</evidence>
<evidence type="ECO:0000256" key="2">
    <source>
        <dbReference type="ARBA" id="ARBA00022679"/>
    </source>
</evidence>
<dbReference type="InterPro" id="IPR000123">
    <property type="entry name" value="Reverse_transcriptase_msDNA"/>
</dbReference>
<dbReference type="Pfam" id="PF00078">
    <property type="entry name" value="RVT_1"/>
    <property type="match status" value="1"/>
</dbReference>
<dbReference type="Proteomes" id="UP000242930">
    <property type="component" value="Unassembled WGS sequence"/>
</dbReference>
<evidence type="ECO:0000256" key="4">
    <source>
        <dbReference type="ARBA" id="ARBA00022723"/>
    </source>
</evidence>
<dbReference type="OrthoDB" id="9793236at2"/>
<evidence type="ECO:0000256" key="9">
    <source>
        <dbReference type="ARBA" id="ARBA00048173"/>
    </source>
</evidence>
<dbReference type="RefSeq" id="WP_090313873.1">
    <property type="nucleotide sequence ID" value="NZ_FNZE01000033.1"/>
</dbReference>
<dbReference type="SUPFAM" id="SSF56672">
    <property type="entry name" value="DNA/RNA polymerases"/>
    <property type="match status" value="1"/>
</dbReference>
<evidence type="ECO:0000313" key="13">
    <source>
        <dbReference type="Proteomes" id="UP000242930"/>
    </source>
</evidence>
<keyword evidence="5" id="KW-0460">Magnesium</keyword>
<keyword evidence="7" id="KW-0051">Antiviral defense</keyword>
<dbReference type="EMBL" id="FNZE01000033">
    <property type="protein sequence ID" value="SEJ92468.1"/>
    <property type="molecule type" value="Genomic_DNA"/>
</dbReference>
<dbReference type="InterPro" id="IPR013597">
    <property type="entry name" value="Mat_intron_G2"/>
</dbReference>
<dbReference type="AlphaFoldDB" id="A0A1H7CS27"/>
<dbReference type="Pfam" id="PF08388">
    <property type="entry name" value="GIIM"/>
    <property type="match status" value="1"/>
</dbReference>
<dbReference type="InterPro" id="IPR051083">
    <property type="entry name" value="GrpII_Intron_Splice-Mob/Def"/>
</dbReference>
<evidence type="ECO:0000256" key="6">
    <source>
        <dbReference type="ARBA" id="ARBA00022918"/>
    </source>
</evidence>
<dbReference type="STRING" id="915471.SAMN05216201_1336"/>
<feature type="domain" description="Reverse transcriptase" evidence="11">
    <location>
        <begin position="98"/>
        <end position="323"/>
    </location>
</feature>
<organism evidence="12 13">
    <name type="scientific">Pseudomonas linyingensis</name>
    <dbReference type="NCBI Taxonomy" id="915471"/>
    <lineage>
        <taxon>Bacteria</taxon>
        <taxon>Pseudomonadati</taxon>
        <taxon>Pseudomonadota</taxon>
        <taxon>Gammaproteobacteria</taxon>
        <taxon>Pseudomonadales</taxon>
        <taxon>Pseudomonadaceae</taxon>
        <taxon>Pseudomonas</taxon>
    </lineage>
</organism>
<keyword evidence="3" id="KW-0548">Nucleotidyltransferase</keyword>
<feature type="region of interest" description="Disordered" evidence="10">
    <location>
        <begin position="1"/>
        <end position="50"/>
    </location>
</feature>
<dbReference type="PROSITE" id="PS50878">
    <property type="entry name" value="RT_POL"/>
    <property type="match status" value="1"/>
</dbReference>
<dbReference type="CDD" id="cd01651">
    <property type="entry name" value="RT_G2_intron"/>
    <property type="match status" value="1"/>
</dbReference>
<reference evidence="13" key="1">
    <citation type="submission" date="2016-10" db="EMBL/GenBank/DDBJ databases">
        <authorList>
            <person name="Varghese N."/>
            <person name="Submissions S."/>
        </authorList>
    </citation>
    <scope>NUCLEOTIDE SEQUENCE [LARGE SCALE GENOMIC DNA]</scope>
    <source>
        <strain evidence="13">LMG 25967</strain>
    </source>
</reference>
<evidence type="ECO:0000256" key="1">
    <source>
        <dbReference type="ARBA" id="ARBA00012493"/>
    </source>
</evidence>
<dbReference type="GO" id="GO:0046872">
    <property type="term" value="F:metal ion binding"/>
    <property type="evidence" value="ECO:0007669"/>
    <property type="project" value="UniProtKB-KW"/>
</dbReference>
<evidence type="ECO:0000313" key="12">
    <source>
        <dbReference type="EMBL" id="SEJ92468.1"/>
    </source>
</evidence>
<evidence type="ECO:0000256" key="3">
    <source>
        <dbReference type="ARBA" id="ARBA00022695"/>
    </source>
</evidence>
<keyword evidence="4" id="KW-0479">Metal-binding</keyword>
<protein>
    <recommendedName>
        <fullName evidence="1">RNA-directed DNA polymerase</fullName>
        <ecNumber evidence="1">2.7.7.49</ecNumber>
    </recommendedName>
</protein>
<gene>
    <name evidence="12" type="ORF">SAMN05216201_1336</name>
</gene>
<keyword evidence="13" id="KW-1185">Reference proteome</keyword>
<name>A0A1H7CS27_9PSED</name>